<protein>
    <recommendedName>
        <fullName evidence="1">GmrSD restriction endonucleases N-terminal domain-containing protein</fullName>
    </recommendedName>
</protein>
<dbReference type="PANTHER" id="PTHR39639">
    <property type="entry name" value="CHROMOSOME 16, WHOLE GENOME SHOTGUN SEQUENCE"/>
    <property type="match status" value="1"/>
</dbReference>
<organism evidence="2 3">
    <name type="scientific">Serratia marcescens</name>
    <dbReference type="NCBI Taxonomy" id="615"/>
    <lineage>
        <taxon>Bacteria</taxon>
        <taxon>Pseudomonadati</taxon>
        <taxon>Pseudomonadota</taxon>
        <taxon>Gammaproteobacteria</taxon>
        <taxon>Enterobacterales</taxon>
        <taxon>Yersiniaceae</taxon>
        <taxon>Serratia</taxon>
    </lineage>
</organism>
<feature type="domain" description="GmrSD restriction endonucleases N-terminal" evidence="1">
    <location>
        <begin position="48"/>
        <end position="203"/>
    </location>
</feature>
<evidence type="ECO:0000313" key="2">
    <source>
        <dbReference type="EMBL" id="OCO83307.1"/>
    </source>
</evidence>
<reference evidence="3" key="1">
    <citation type="submission" date="2016-04" db="EMBL/GenBank/DDBJ databases">
        <authorList>
            <person name="Osei Sekyere J."/>
            <person name="Sivertsen A."/>
            <person name="Pedersen A.T."/>
            <person name="Sundsfjord A."/>
        </authorList>
    </citation>
    <scope>NUCLEOTIDE SEQUENCE [LARGE SCALE GENOMIC DNA]</scope>
    <source>
        <strain evidence="3">945174350</strain>
    </source>
</reference>
<dbReference type="PANTHER" id="PTHR39639:SF1">
    <property type="entry name" value="DUF262 DOMAIN-CONTAINING PROTEIN"/>
    <property type="match status" value="1"/>
</dbReference>
<proteinExistence type="predicted"/>
<dbReference type="EMBL" id="LJEX02000105">
    <property type="protein sequence ID" value="OCO83307.1"/>
    <property type="molecule type" value="Genomic_DNA"/>
</dbReference>
<comment type="caution">
    <text evidence="2">The sequence shown here is derived from an EMBL/GenBank/DDBJ whole genome shotgun (WGS) entry which is preliminary data.</text>
</comment>
<dbReference type="Pfam" id="PF03235">
    <property type="entry name" value="GmrSD_N"/>
    <property type="match status" value="1"/>
</dbReference>
<name>A0A656UYJ7_SERMA</name>
<sequence>MTQEQQIQGNLELDDNVTVDDNELGSTPYEHIRERKVVIQPYDYAVRTLMDMIIDGDLVLDPNYQRKYQWDDVKASKFIESIILNIPVPVVYLAEEKNGTFSVIDGQHRLTSLFRFIKANELRAVFDDTAIEPLTISGLKIMPELNGQSHAELDRSYKSIIAKRPIRCIVVLNESDEALKFEVFERLNTGSASLTDQEVRNCVYRGNYNELIKHLSDYAPFKELLSLPEHADRAMKGTELVLRFLAYRELTATTDYSDNYSEYLNLHMEDNRDISSGRIENISKTFYETVDLIYSTLGPGIAFRKPKDRVHPEQSGFAHNVINGAIYESQMVSFSRVIDSGEKIENIRNKSLGVFSIDEYWSSLFQGTSQKNKALRRSTILTQALLG</sequence>
<evidence type="ECO:0000259" key="1">
    <source>
        <dbReference type="Pfam" id="PF03235"/>
    </source>
</evidence>
<evidence type="ECO:0000313" key="3">
    <source>
        <dbReference type="Proteomes" id="UP000050489"/>
    </source>
</evidence>
<gene>
    <name evidence="2" type="ORF">AN695_0219585</name>
</gene>
<accession>A0A656UYJ7</accession>
<dbReference type="RefSeq" id="WP_048233222.1">
    <property type="nucleotide sequence ID" value="NZ_CADDTT010000009.1"/>
</dbReference>
<dbReference type="Proteomes" id="UP000050489">
    <property type="component" value="Unassembled WGS sequence"/>
</dbReference>
<dbReference type="AlphaFoldDB" id="A0A656UYJ7"/>
<dbReference type="InterPro" id="IPR004919">
    <property type="entry name" value="GmrSD_N"/>
</dbReference>